<organism evidence="3 4">
    <name type="scientific">Lasiosphaeria hispida</name>
    <dbReference type="NCBI Taxonomy" id="260671"/>
    <lineage>
        <taxon>Eukaryota</taxon>
        <taxon>Fungi</taxon>
        <taxon>Dikarya</taxon>
        <taxon>Ascomycota</taxon>
        <taxon>Pezizomycotina</taxon>
        <taxon>Sordariomycetes</taxon>
        <taxon>Sordariomycetidae</taxon>
        <taxon>Sordariales</taxon>
        <taxon>Lasiosphaeriaceae</taxon>
        <taxon>Lasiosphaeria</taxon>
    </lineage>
</organism>
<feature type="region of interest" description="Disordered" evidence="1">
    <location>
        <begin position="137"/>
        <end position="160"/>
    </location>
</feature>
<feature type="compositionally biased region" description="Low complexity" evidence="1">
    <location>
        <begin position="138"/>
        <end position="148"/>
    </location>
</feature>
<protein>
    <submittedName>
        <fullName evidence="3">Uncharacterized protein</fullName>
    </submittedName>
</protein>
<reference evidence="3" key="1">
    <citation type="journal article" date="2023" name="Mol. Phylogenet. Evol.">
        <title>Genome-scale phylogeny and comparative genomics of the fungal order Sordariales.</title>
        <authorList>
            <person name="Hensen N."/>
            <person name="Bonometti L."/>
            <person name="Westerberg I."/>
            <person name="Brannstrom I.O."/>
            <person name="Guillou S."/>
            <person name="Cros-Aarteil S."/>
            <person name="Calhoun S."/>
            <person name="Haridas S."/>
            <person name="Kuo A."/>
            <person name="Mondo S."/>
            <person name="Pangilinan J."/>
            <person name="Riley R."/>
            <person name="LaButti K."/>
            <person name="Andreopoulos B."/>
            <person name="Lipzen A."/>
            <person name="Chen C."/>
            <person name="Yan M."/>
            <person name="Daum C."/>
            <person name="Ng V."/>
            <person name="Clum A."/>
            <person name="Steindorff A."/>
            <person name="Ohm R.A."/>
            <person name="Martin F."/>
            <person name="Silar P."/>
            <person name="Natvig D.O."/>
            <person name="Lalanne C."/>
            <person name="Gautier V."/>
            <person name="Ament-Velasquez S.L."/>
            <person name="Kruys A."/>
            <person name="Hutchinson M.I."/>
            <person name="Powell A.J."/>
            <person name="Barry K."/>
            <person name="Miller A.N."/>
            <person name="Grigoriev I.V."/>
            <person name="Debuchy R."/>
            <person name="Gladieux P."/>
            <person name="Hiltunen Thoren M."/>
            <person name="Johannesson H."/>
        </authorList>
    </citation>
    <scope>NUCLEOTIDE SEQUENCE</scope>
    <source>
        <strain evidence="3">CBS 955.72</strain>
    </source>
</reference>
<proteinExistence type="predicted"/>
<name>A0AAJ0MCS2_9PEZI</name>
<feature type="chain" id="PRO_5042559370" evidence="2">
    <location>
        <begin position="21"/>
        <end position="333"/>
    </location>
</feature>
<feature type="signal peptide" evidence="2">
    <location>
        <begin position="1"/>
        <end position="20"/>
    </location>
</feature>
<dbReference type="EMBL" id="JAUIQD010000005">
    <property type="protein sequence ID" value="KAK3349808.1"/>
    <property type="molecule type" value="Genomic_DNA"/>
</dbReference>
<dbReference type="Proteomes" id="UP001275084">
    <property type="component" value="Unassembled WGS sequence"/>
</dbReference>
<comment type="caution">
    <text evidence="3">The sequence shown here is derived from an EMBL/GenBank/DDBJ whole genome shotgun (WGS) entry which is preliminary data.</text>
</comment>
<keyword evidence="4" id="KW-1185">Reference proteome</keyword>
<evidence type="ECO:0000313" key="4">
    <source>
        <dbReference type="Proteomes" id="UP001275084"/>
    </source>
</evidence>
<dbReference type="AlphaFoldDB" id="A0AAJ0MCS2"/>
<feature type="region of interest" description="Disordered" evidence="1">
    <location>
        <begin position="208"/>
        <end position="246"/>
    </location>
</feature>
<evidence type="ECO:0000313" key="3">
    <source>
        <dbReference type="EMBL" id="KAK3349808.1"/>
    </source>
</evidence>
<evidence type="ECO:0000256" key="1">
    <source>
        <dbReference type="SAM" id="MobiDB-lite"/>
    </source>
</evidence>
<evidence type="ECO:0000256" key="2">
    <source>
        <dbReference type="SAM" id="SignalP"/>
    </source>
</evidence>
<keyword evidence="2" id="KW-0732">Signal</keyword>
<accession>A0AAJ0MCS2</accession>
<reference evidence="3" key="2">
    <citation type="submission" date="2023-06" db="EMBL/GenBank/DDBJ databases">
        <authorList>
            <consortium name="Lawrence Berkeley National Laboratory"/>
            <person name="Haridas S."/>
            <person name="Hensen N."/>
            <person name="Bonometti L."/>
            <person name="Westerberg I."/>
            <person name="Brannstrom I.O."/>
            <person name="Guillou S."/>
            <person name="Cros-Aarteil S."/>
            <person name="Calhoun S."/>
            <person name="Kuo A."/>
            <person name="Mondo S."/>
            <person name="Pangilinan J."/>
            <person name="Riley R."/>
            <person name="Labutti K."/>
            <person name="Andreopoulos B."/>
            <person name="Lipzen A."/>
            <person name="Chen C."/>
            <person name="Yanf M."/>
            <person name="Daum C."/>
            <person name="Ng V."/>
            <person name="Clum A."/>
            <person name="Steindorff A."/>
            <person name="Ohm R."/>
            <person name="Martin F."/>
            <person name="Silar P."/>
            <person name="Natvig D."/>
            <person name="Lalanne C."/>
            <person name="Gautier V."/>
            <person name="Ament-Velasquez S.L."/>
            <person name="Kruys A."/>
            <person name="Hutchinson M.I."/>
            <person name="Powell A.J."/>
            <person name="Barry K."/>
            <person name="Miller A.N."/>
            <person name="Grigoriev I.V."/>
            <person name="Debuchy R."/>
            <person name="Gladieux P."/>
            <person name="Thoren M.H."/>
            <person name="Johannesson H."/>
        </authorList>
    </citation>
    <scope>NUCLEOTIDE SEQUENCE</scope>
    <source>
        <strain evidence="3">CBS 955.72</strain>
    </source>
</reference>
<feature type="region of interest" description="Disordered" evidence="1">
    <location>
        <begin position="314"/>
        <end position="333"/>
    </location>
</feature>
<feature type="compositionally biased region" description="Gly residues" evidence="1">
    <location>
        <begin position="232"/>
        <end position="243"/>
    </location>
</feature>
<gene>
    <name evidence="3" type="ORF">B0T25DRAFT_548993</name>
</gene>
<sequence length="333" mass="34359">MAPSRPILPALLALALPAEAHRFPGFVARDVACGPCPAIAPTVTVTAPIPPPPPVRTVTVTAPGPSFAPPEIQTVTVTQSGPGHGGPPGPNWGGYPFSPPPPPPAQPRTVTVTAAAPPLPLTTLWETVYINHSPSASTLTLTHTETTTPSRAWPSHPADDPLTVSFSRPYPHLDPPTTVTATITEPAPAAEHTLPPWGPSNILSGSDWYDPGTPTWTHPAPSQGPHGPPGWVWGGCDGQGGNCAGEEEKPTVWDVEAPTVTPTGWGEDCTVSTAMVTVFNTLTQTVHPSAVAAPVATSEAEAGWPSLEEIKAWGVGEEDGPDGDGAFNAGRGY</sequence>